<sequence>MSLQKTITLENFVNACRKFCDISDRINDGWKLIENQSDKHKCYIKKCTFVHQVLHGNKFLLKTEYVIFFNLSYGVPSFSFNIWNSSGVLLTLDEIRQMSLISINKEDFYSVITQQEHPVLQRPYFIMHPCHTEALLGEFKDVSKNIIVTFLGLIMPLLKLDLPLAYGL</sequence>
<protein>
    <recommendedName>
        <fullName evidence="2">Ubiquitin-like-conjugating enzyme ATG10</fullName>
    </recommendedName>
    <alternativeName>
        <fullName evidence="6">Autophagy-related protein 10</fullName>
    </alternativeName>
</protein>
<keyword evidence="8" id="KW-1185">Reference proteome</keyword>
<proteinExistence type="inferred from homology"/>
<reference evidence="7" key="1">
    <citation type="submission" date="2021-12" db="EMBL/GenBank/DDBJ databases">
        <authorList>
            <person name="King R."/>
        </authorList>
    </citation>
    <scope>NUCLEOTIDE SEQUENCE</scope>
</reference>
<dbReference type="EMBL" id="OU893345">
    <property type="protein sequence ID" value="CAG9785397.1"/>
    <property type="molecule type" value="Genomic_DNA"/>
</dbReference>
<keyword evidence="4" id="KW-0833">Ubl conjugation pathway</keyword>
<name>A0A9N9QXK6_9NEOP</name>
<gene>
    <name evidence="7" type="ORF">DIATSA_LOCUS3432</name>
</gene>
<evidence type="ECO:0000256" key="1">
    <source>
        <dbReference type="ARBA" id="ARBA00005696"/>
    </source>
</evidence>
<dbReference type="PANTHER" id="PTHR14957:SF1">
    <property type="entry name" value="UBIQUITIN-LIKE-CONJUGATING ENZYME ATG10"/>
    <property type="match status" value="1"/>
</dbReference>
<dbReference type="GO" id="GO:0061651">
    <property type="term" value="F:Atg12 conjugating enzyme activity"/>
    <property type="evidence" value="ECO:0007669"/>
    <property type="project" value="TreeGrafter"/>
</dbReference>
<dbReference type="Proteomes" id="UP001153714">
    <property type="component" value="Chromosome 14"/>
</dbReference>
<evidence type="ECO:0000313" key="8">
    <source>
        <dbReference type="Proteomes" id="UP001153714"/>
    </source>
</evidence>
<dbReference type="OrthoDB" id="4089664at2759"/>
<evidence type="ECO:0000256" key="6">
    <source>
        <dbReference type="ARBA" id="ARBA00029833"/>
    </source>
</evidence>
<dbReference type="InterPro" id="IPR007135">
    <property type="entry name" value="Atg3/Atg10"/>
</dbReference>
<dbReference type="GO" id="GO:0000422">
    <property type="term" value="P:autophagy of mitochondrion"/>
    <property type="evidence" value="ECO:0007669"/>
    <property type="project" value="TreeGrafter"/>
</dbReference>
<comment type="similarity">
    <text evidence="1">Belongs to the ATG10 family.</text>
</comment>
<evidence type="ECO:0000313" key="7">
    <source>
        <dbReference type="EMBL" id="CAG9785397.1"/>
    </source>
</evidence>
<evidence type="ECO:0000256" key="2">
    <source>
        <dbReference type="ARBA" id="ARBA00021099"/>
    </source>
</evidence>
<accession>A0A9N9QXK6</accession>
<keyword evidence="3" id="KW-0808">Transferase</keyword>
<dbReference type="Gene3D" id="3.30.1460.50">
    <property type="match status" value="1"/>
</dbReference>
<dbReference type="GO" id="GO:0005829">
    <property type="term" value="C:cytosol"/>
    <property type="evidence" value="ECO:0007669"/>
    <property type="project" value="TreeGrafter"/>
</dbReference>
<dbReference type="AlphaFoldDB" id="A0A9N9QXK6"/>
<evidence type="ECO:0000256" key="4">
    <source>
        <dbReference type="ARBA" id="ARBA00022786"/>
    </source>
</evidence>
<dbReference type="Pfam" id="PF03987">
    <property type="entry name" value="Autophagy_act_C"/>
    <property type="match status" value="1"/>
</dbReference>
<reference evidence="7" key="2">
    <citation type="submission" date="2022-10" db="EMBL/GenBank/DDBJ databases">
        <authorList>
            <consortium name="ENA_rothamsted_submissions"/>
            <consortium name="culmorum"/>
            <person name="King R."/>
        </authorList>
    </citation>
    <scope>NUCLEOTIDE SEQUENCE</scope>
</reference>
<evidence type="ECO:0000256" key="5">
    <source>
        <dbReference type="ARBA" id="ARBA00023006"/>
    </source>
</evidence>
<organism evidence="7 8">
    <name type="scientific">Diatraea saccharalis</name>
    <name type="common">sugarcane borer</name>
    <dbReference type="NCBI Taxonomy" id="40085"/>
    <lineage>
        <taxon>Eukaryota</taxon>
        <taxon>Metazoa</taxon>
        <taxon>Ecdysozoa</taxon>
        <taxon>Arthropoda</taxon>
        <taxon>Hexapoda</taxon>
        <taxon>Insecta</taxon>
        <taxon>Pterygota</taxon>
        <taxon>Neoptera</taxon>
        <taxon>Endopterygota</taxon>
        <taxon>Lepidoptera</taxon>
        <taxon>Glossata</taxon>
        <taxon>Ditrysia</taxon>
        <taxon>Pyraloidea</taxon>
        <taxon>Crambidae</taxon>
        <taxon>Crambinae</taxon>
        <taxon>Diatraea</taxon>
    </lineage>
</organism>
<dbReference type="GO" id="GO:0032446">
    <property type="term" value="P:protein modification by small protein conjugation"/>
    <property type="evidence" value="ECO:0007669"/>
    <property type="project" value="TreeGrafter"/>
</dbReference>
<dbReference type="GO" id="GO:0000045">
    <property type="term" value="P:autophagosome assembly"/>
    <property type="evidence" value="ECO:0007669"/>
    <property type="project" value="TreeGrafter"/>
</dbReference>
<keyword evidence="5" id="KW-0072">Autophagy</keyword>
<dbReference type="PANTHER" id="PTHR14957">
    <property type="entry name" value="UBIQUITIN-LIKE-CONJUGATING ENZYME ATG10"/>
    <property type="match status" value="1"/>
</dbReference>
<evidence type="ECO:0000256" key="3">
    <source>
        <dbReference type="ARBA" id="ARBA00022679"/>
    </source>
</evidence>